<dbReference type="CDD" id="cd02966">
    <property type="entry name" value="TlpA_like_family"/>
    <property type="match status" value="1"/>
</dbReference>
<dbReference type="InterPro" id="IPR013766">
    <property type="entry name" value="Thioredoxin_domain"/>
</dbReference>
<keyword evidence="4" id="KW-0676">Redox-active center</keyword>
<feature type="signal peptide" evidence="5">
    <location>
        <begin position="1"/>
        <end position="24"/>
    </location>
</feature>
<sequence>MNNFFNKALLIASLALTPISVVTAQDKVVFSDSFSSNSNQWLEASNDVADATVKNGVYQITSKGNRSFLALRDVKFNYKEDYTIEAKLTLNESANTNAFNSIKFGYTKDGSYEYGFNGNGSLSVRKLIKGKGSMVIAPTKLSGFNAYNQNKLSIIHQGDSVHFLVNDKIWKSTKALPFFGPKIGFKVGSKNTVTVDDFYIGYGVGDFGTATVTETPAAPEETVVKLDIGETAPHFVAQRVNGNDFELDQAQGSFTLVVFWASWNPKSREQVTELNKAYKKFAKDNFKVVAFGVENDKDSWIKAIESDKTEKWIHVSDMKYKKSDIVELYQIEELPKNFLLNTEGKIIAVDLDKEFLINKLNDHFN</sequence>
<keyword evidence="2" id="KW-0201">Cytochrome c-type biogenesis</keyword>
<gene>
    <name evidence="7" type="ORF">HGP29_24785</name>
</gene>
<dbReference type="AlphaFoldDB" id="A0A7X8XYQ5"/>
<dbReference type="InterPro" id="IPR036249">
    <property type="entry name" value="Thioredoxin-like_sf"/>
</dbReference>
<dbReference type="InterPro" id="IPR050553">
    <property type="entry name" value="Thioredoxin_ResA/DsbE_sf"/>
</dbReference>
<comment type="caution">
    <text evidence="7">The sequence shown here is derived from an EMBL/GenBank/DDBJ whole genome shotgun (WGS) entry which is preliminary data.</text>
</comment>
<dbReference type="Pfam" id="PF00578">
    <property type="entry name" value="AhpC-TSA"/>
    <property type="match status" value="1"/>
</dbReference>
<keyword evidence="5" id="KW-0732">Signal</keyword>
<evidence type="ECO:0000256" key="4">
    <source>
        <dbReference type="ARBA" id="ARBA00023284"/>
    </source>
</evidence>
<evidence type="ECO:0000313" key="7">
    <source>
        <dbReference type="EMBL" id="NLR94444.1"/>
    </source>
</evidence>
<proteinExistence type="predicted"/>
<feature type="chain" id="PRO_5031357845" evidence="5">
    <location>
        <begin position="25"/>
        <end position="365"/>
    </location>
</feature>
<protein>
    <submittedName>
        <fullName evidence="7">Redoxin domain-containing protein</fullName>
    </submittedName>
</protein>
<dbReference type="InterPro" id="IPR000866">
    <property type="entry name" value="AhpC/TSA"/>
</dbReference>
<dbReference type="Gene3D" id="2.60.120.560">
    <property type="entry name" value="Exo-inulinase, domain 1"/>
    <property type="match status" value="1"/>
</dbReference>
<dbReference type="Proteomes" id="UP000585050">
    <property type="component" value="Unassembled WGS sequence"/>
</dbReference>
<feature type="domain" description="Thioredoxin" evidence="6">
    <location>
        <begin position="226"/>
        <end position="365"/>
    </location>
</feature>
<keyword evidence="8" id="KW-1185">Reference proteome</keyword>
<comment type="subcellular location">
    <subcellularLocation>
        <location evidence="1">Cell envelope</location>
    </subcellularLocation>
</comment>
<dbReference type="Gene3D" id="3.40.30.10">
    <property type="entry name" value="Glutaredoxin"/>
    <property type="match status" value="1"/>
</dbReference>
<dbReference type="PANTHER" id="PTHR42852">
    <property type="entry name" value="THIOL:DISULFIDE INTERCHANGE PROTEIN DSBE"/>
    <property type="match status" value="1"/>
</dbReference>
<dbReference type="SUPFAM" id="SSF52833">
    <property type="entry name" value="Thioredoxin-like"/>
    <property type="match status" value="1"/>
</dbReference>
<dbReference type="GO" id="GO:0030313">
    <property type="term" value="C:cell envelope"/>
    <property type="evidence" value="ECO:0007669"/>
    <property type="project" value="UniProtKB-SubCell"/>
</dbReference>
<organism evidence="7 8">
    <name type="scientific">Flammeovirga agarivorans</name>
    <dbReference type="NCBI Taxonomy" id="2726742"/>
    <lineage>
        <taxon>Bacteria</taxon>
        <taxon>Pseudomonadati</taxon>
        <taxon>Bacteroidota</taxon>
        <taxon>Cytophagia</taxon>
        <taxon>Cytophagales</taxon>
        <taxon>Flammeovirgaceae</taxon>
        <taxon>Flammeovirga</taxon>
    </lineage>
</organism>
<accession>A0A7X8XYQ5</accession>
<evidence type="ECO:0000256" key="1">
    <source>
        <dbReference type="ARBA" id="ARBA00004196"/>
    </source>
</evidence>
<evidence type="ECO:0000256" key="3">
    <source>
        <dbReference type="ARBA" id="ARBA00023157"/>
    </source>
</evidence>
<dbReference type="GO" id="GO:0017004">
    <property type="term" value="P:cytochrome complex assembly"/>
    <property type="evidence" value="ECO:0007669"/>
    <property type="project" value="UniProtKB-KW"/>
</dbReference>
<evidence type="ECO:0000259" key="6">
    <source>
        <dbReference type="PROSITE" id="PS51352"/>
    </source>
</evidence>
<evidence type="ECO:0000256" key="5">
    <source>
        <dbReference type="SAM" id="SignalP"/>
    </source>
</evidence>
<name>A0A7X8XYQ5_9BACT</name>
<dbReference type="PROSITE" id="PS51352">
    <property type="entry name" value="THIOREDOXIN_2"/>
    <property type="match status" value="1"/>
</dbReference>
<dbReference type="PANTHER" id="PTHR42852:SF6">
    <property type="entry name" value="THIOL:DISULFIDE INTERCHANGE PROTEIN DSBE"/>
    <property type="match status" value="1"/>
</dbReference>
<keyword evidence="3" id="KW-1015">Disulfide bond</keyword>
<dbReference type="EMBL" id="JABAIL010000012">
    <property type="protein sequence ID" value="NLR94444.1"/>
    <property type="molecule type" value="Genomic_DNA"/>
</dbReference>
<reference evidence="7 8" key="1">
    <citation type="submission" date="2020-04" db="EMBL/GenBank/DDBJ databases">
        <title>Flammeovirga sp. SR4, a novel species isolated from seawater.</title>
        <authorList>
            <person name="Wang X."/>
        </authorList>
    </citation>
    <scope>NUCLEOTIDE SEQUENCE [LARGE SCALE GENOMIC DNA]</scope>
    <source>
        <strain evidence="7 8">SR4</strain>
    </source>
</reference>
<evidence type="ECO:0000256" key="2">
    <source>
        <dbReference type="ARBA" id="ARBA00022748"/>
    </source>
</evidence>
<evidence type="ECO:0000313" key="8">
    <source>
        <dbReference type="Proteomes" id="UP000585050"/>
    </source>
</evidence>
<dbReference type="RefSeq" id="WP_168885154.1">
    <property type="nucleotide sequence ID" value="NZ_JABAIL010000012.1"/>
</dbReference>